<keyword evidence="1" id="KW-0479">Metal-binding</keyword>
<protein>
    <recommendedName>
        <fullName evidence="3">SWIM-type domain-containing protein</fullName>
    </recommendedName>
</protein>
<dbReference type="Pfam" id="PF10551">
    <property type="entry name" value="MULE"/>
    <property type="match status" value="1"/>
</dbReference>
<evidence type="ECO:0000313" key="4">
    <source>
        <dbReference type="EMBL" id="KZT32968.1"/>
    </source>
</evidence>
<feature type="compositionally biased region" description="Basic residues" evidence="2">
    <location>
        <begin position="949"/>
        <end position="960"/>
    </location>
</feature>
<dbReference type="STRING" id="1314776.A0A165Y7T2"/>
<keyword evidence="1" id="KW-0863">Zinc-finger</keyword>
<reference evidence="4 5" key="1">
    <citation type="journal article" date="2016" name="Mol. Biol. Evol.">
        <title>Comparative Genomics of Early-Diverging Mushroom-Forming Fungi Provides Insights into the Origins of Lignocellulose Decay Capabilities.</title>
        <authorList>
            <person name="Nagy L.G."/>
            <person name="Riley R."/>
            <person name="Tritt A."/>
            <person name="Adam C."/>
            <person name="Daum C."/>
            <person name="Floudas D."/>
            <person name="Sun H."/>
            <person name="Yadav J.S."/>
            <person name="Pangilinan J."/>
            <person name="Larsson K.H."/>
            <person name="Matsuura K."/>
            <person name="Barry K."/>
            <person name="Labutti K."/>
            <person name="Kuo R."/>
            <person name="Ohm R.A."/>
            <person name="Bhattacharya S.S."/>
            <person name="Shirouzu T."/>
            <person name="Yoshinaga Y."/>
            <person name="Martin F.M."/>
            <person name="Grigoriev I.V."/>
            <person name="Hibbett D.S."/>
        </authorList>
    </citation>
    <scope>NUCLEOTIDE SEQUENCE [LARGE SCALE GENOMIC DNA]</scope>
    <source>
        <strain evidence="4 5">HHB10207 ss-3</strain>
    </source>
</reference>
<evidence type="ECO:0000259" key="3">
    <source>
        <dbReference type="PROSITE" id="PS50966"/>
    </source>
</evidence>
<name>A0A165Y7T2_9AGAM</name>
<organism evidence="4 5">
    <name type="scientific">Sistotremastrum suecicum HHB10207 ss-3</name>
    <dbReference type="NCBI Taxonomy" id="1314776"/>
    <lineage>
        <taxon>Eukaryota</taxon>
        <taxon>Fungi</taxon>
        <taxon>Dikarya</taxon>
        <taxon>Basidiomycota</taxon>
        <taxon>Agaricomycotina</taxon>
        <taxon>Agaricomycetes</taxon>
        <taxon>Sistotremastrales</taxon>
        <taxon>Sistotremastraceae</taxon>
        <taxon>Sistotremastrum</taxon>
    </lineage>
</organism>
<evidence type="ECO:0000256" key="1">
    <source>
        <dbReference type="PROSITE-ProRule" id="PRU00325"/>
    </source>
</evidence>
<evidence type="ECO:0000256" key="2">
    <source>
        <dbReference type="SAM" id="MobiDB-lite"/>
    </source>
</evidence>
<accession>A0A165Y7T2</accession>
<feature type="compositionally biased region" description="Polar residues" evidence="2">
    <location>
        <begin position="893"/>
        <end position="905"/>
    </location>
</feature>
<feature type="region of interest" description="Disordered" evidence="2">
    <location>
        <begin position="780"/>
        <end position="830"/>
    </location>
</feature>
<feature type="domain" description="SWIM-type" evidence="3">
    <location>
        <begin position="633"/>
        <end position="669"/>
    </location>
</feature>
<dbReference type="PROSITE" id="PS50966">
    <property type="entry name" value="ZF_SWIM"/>
    <property type="match status" value="1"/>
</dbReference>
<dbReference type="Proteomes" id="UP000076798">
    <property type="component" value="Unassembled WGS sequence"/>
</dbReference>
<sequence>MVSDSTSAHGRALRILETHGIDLTNEGNLEKKWTVVHRSHSKNSAGIRTERVLYQCRCGYDTRTRELKERKPLVSSDTHIEAPSKAPWQRRAPYDFTGCHAHIEVTFIASPLQVFRIIGILVHNDECQNTVMTRLPAVPLHEHVYEVAVQQLMDGARISNIKQKNLEMINACSYRGMDNPTTSRNYRYLLLTTDSSQLYQQYSSTLGVRTSTPPEHNVHNWISVESPEYKIDIAAAVFHYQPRTKDNDRLIVCIATPEMVAATWALAHHKQLVFDGTFGVCSSRLLLFIAMGVDKEGKGVPLALFLFSAPGGNAASHAGYNTEILTSLLAGWRDYLSKDSPEPFEPYIAITDSDTRERAALVTTFPSITLLLCRFHLRQSWTNQRKQILKKVKNSYWHSQAVTLIRELEQQLIHTSDFSAAKQLPEDQRIQATALLVQPDHVAQSRAILKHIDYLHKTWMSEPLWKSWSTYGRLEASARLGISVDGVLPTTNHLESFNGILKRKHILQWERSGRRLRFDFFIFLLVNRIMPEIFSQQRAKESYVEWLSDRFADAAGGARLTRNMHVDAAPRHSVPGISLAWWSPDTKRDSLAQALFELHPPRVIIHKPYDQPTITSHCLSSRNNPGDANQLIYHLMIHVSGWATCTCLDFTVTRSGACKHLRALRLLVEDWCRQRVITQTFQFPRTWEAAQKVHLTNCEAFGNNYHQVALGSMHQAGLPSLNPRDPIASIAELDFLAEPNSAELEGDASIGTLDDSQGESEDGELLVEAEEALNPCEAMEPNLEPSISSDTILPEPLAPKTHQTFSDPLSGAIDPPPPATSSSGSSIAEKNRSAIRHQVVAKTNHVLTQAQRNLTELSGLLDELGQDMSNIQDLPRFKDSLSAILLQLNNASQTQPVPEQSQNSDVLALSPQLASAESSKKISRSTLLGKRKNQDTVLRDIRPPSPEKRKQHRHDSHGVF</sequence>
<gene>
    <name evidence="4" type="ORF">SISSUDRAFT_1037372</name>
</gene>
<feature type="compositionally biased region" description="Basic and acidic residues" evidence="2">
    <location>
        <begin position="932"/>
        <end position="948"/>
    </location>
</feature>
<keyword evidence="1" id="KW-0862">Zinc</keyword>
<feature type="region of interest" description="Disordered" evidence="2">
    <location>
        <begin position="893"/>
        <end position="960"/>
    </location>
</feature>
<dbReference type="OrthoDB" id="2422225at2759"/>
<evidence type="ECO:0000313" key="5">
    <source>
        <dbReference type="Proteomes" id="UP000076798"/>
    </source>
</evidence>
<dbReference type="InterPro" id="IPR018289">
    <property type="entry name" value="MULE_transposase_dom"/>
</dbReference>
<dbReference type="InterPro" id="IPR007527">
    <property type="entry name" value="Znf_SWIM"/>
</dbReference>
<dbReference type="GO" id="GO:0008270">
    <property type="term" value="F:zinc ion binding"/>
    <property type="evidence" value="ECO:0007669"/>
    <property type="project" value="UniProtKB-KW"/>
</dbReference>
<proteinExistence type="predicted"/>
<dbReference type="AlphaFoldDB" id="A0A165Y7T2"/>
<keyword evidence="5" id="KW-1185">Reference proteome</keyword>
<dbReference type="EMBL" id="KV428278">
    <property type="protein sequence ID" value="KZT32968.1"/>
    <property type="molecule type" value="Genomic_DNA"/>
</dbReference>